<evidence type="ECO:0000256" key="1">
    <source>
        <dbReference type="ARBA" id="ARBA00001968"/>
    </source>
</evidence>
<dbReference type="InterPro" id="IPR027806">
    <property type="entry name" value="HARBI1_dom"/>
</dbReference>
<dbReference type="EMBL" id="BMAV01022070">
    <property type="protein sequence ID" value="GFY76671.1"/>
    <property type="molecule type" value="Genomic_DNA"/>
</dbReference>
<gene>
    <name evidence="4" type="primary">harbi1_2</name>
    <name evidence="4" type="ORF">TNIN_110601</name>
</gene>
<evidence type="ECO:0000313" key="4">
    <source>
        <dbReference type="EMBL" id="GFY76671.1"/>
    </source>
</evidence>
<dbReference type="GO" id="GO:0046872">
    <property type="term" value="F:metal ion binding"/>
    <property type="evidence" value="ECO:0007669"/>
    <property type="project" value="UniProtKB-KW"/>
</dbReference>
<sequence>MKYFFGVFLTKPKIPMKVYIVVFGGNAPKISQKFYRQFGFPGVYDALDCSLIKIRSPGGSLAKTFRCRKGFFALNVQAVSDPNLSIRNIVVRWLGSTHNSTVLTTLTSGTFVQKQGYQVVTT</sequence>
<accession>A0A8X7CQC8</accession>
<dbReference type="AlphaFoldDB" id="A0A8X7CQC8"/>
<evidence type="ECO:0000313" key="5">
    <source>
        <dbReference type="Proteomes" id="UP000886998"/>
    </source>
</evidence>
<dbReference type="OrthoDB" id="6429542at2759"/>
<organism evidence="4 5">
    <name type="scientific">Trichonephila inaurata madagascariensis</name>
    <dbReference type="NCBI Taxonomy" id="2747483"/>
    <lineage>
        <taxon>Eukaryota</taxon>
        <taxon>Metazoa</taxon>
        <taxon>Ecdysozoa</taxon>
        <taxon>Arthropoda</taxon>
        <taxon>Chelicerata</taxon>
        <taxon>Arachnida</taxon>
        <taxon>Araneae</taxon>
        <taxon>Araneomorphae</taxon>
        <taxon>Entelegynae</taxon>
        <taxon>Araneoidea</taxon>
        <taxon>Nephilidae</taxon>
        <taxon>Trichonephila</taxon>
        <taxon>Trichonephila inaurata</taxon>
    </lineage>
</organism>
<dbReference type="Pfam" id="PF13359">
    <property type="entry name" value="DDE_Tnp_4"/>
    <property type="match status" value="1"/>
</dbReference>
<feature type="domain" description="DDE Tnp4" evidence="3">
    <location>
        <begin position="47"/>
        <end position="116"/>
    </location>
</feature>
<dbReference type="Proteomes" id="UP000886998">
    <property type="component" value="Unassembled WGS sequence"/>
</dbReference>
<keyword evidence="5" id="KW-1185">Reference proteome</keyword>
<comment type="cofactor">
    <cofactor evidence="1">
        <name>a divalent metal cation</name>
        <dbReference type="ChEBI" id="CHEBI:60240"/>
    </cofactor>
</comment>
<comment type="caution">
    <text evidence="4">The sequence shown here is derived from an EMBL/GenBank/DDBJ whole genome shotgun (WGS) entry which is preliminary data.</text>
</comment>
<keyword evidence="2" id="KW-0479">Metal-binding</keyword>
<evidence type="ECO:0000256" key="2">
    <source>
        <dbReference type="ARBA" id="ARBA00022723"/>
    </source>
</evidence>
<evidence type="ECO:0000259" key="3">
    <source>
        <dbReference type="Pfam" id="PF13359"/>
    </source>
</evidence>
<protein>
    <submittedName>
        <fullName evidence="4">Nuclease HARBI1</fullName>
    </submittedName>
</protein>
<proteinExistence type="predicted"/>
<name>A0A8X7CQC8_9ARAC</name>
<reference evidence="4" key="1">
    <citation type="submission" date="2020-08" db="EMBL/GenBank/DDBJ databases">
        <title>Multicomponent nature underlies the extraordinary mechanical properties of spider dragline silk.</title>
        <authorList>
            <person name="Kono N."/>
            <person name="Nakamura H."/>
            <person name="Mori M."/>
            <person name="Yoshida Y."/>
            <person name="Ohtoshi R."/>
            <person name="Malay A.D."/>
            <person name="Moran D.A.P."/>
            <person name="Tomita M."/>
            <person name="Numata K."/>
            <person name="Arakawa K."/>
        </authorList>
    </citation>
    <scope>NUCLEOTIDE SEQUENCE</scope>
</reference>